<comment type="caution">
    <text evidence="1">The sequence shown here is derived from an EMBL/GenBank/DDBJ whole genome shotgun (WGS) entry which is preliminary data.</text>
</comment>
<dbReference type="AlphaFoldDB" id="A0AA35RCG7"/>
<reference evidence="1" key="1">
    <citation type="submission" date="2023-03" db="EMBL/GenBank/DDBJ databases">
        <authorList>
            <person name="Steffen K."/>
            <person name="Cardenas P."/>
        </authorList>
    </citation>
    <scope>NUCLEOTIDE SEQUENCE</scope>
</reference>
<protein>
    <submittedName>
        <fullName evidence="1">Uncharacterized protein</fullName>
    </submittedName>
</protein>
<organism evidence="1 2">
    <name type="scientific">Geodia barretti</name>
    <name type="common">Barrett's horny sponge</name>
    <dbReference type="NCBI Taxonomy" id="519541"/>
    <lineage>
        <taxon>Eukaryota</taxon>
        <taxon>Metazoa</taxon>
        <taxon>Porifera</taxon>
        <taxon>Demospongiae</taxon>
        <taxon>Heteroscleromorpha</taxon>
        <taxon>Tetractinellida</taxon>
        <taxon>Astrophorina</taxon>
        <taxon>Geodiidae</taxon>
        <taxon>Geodia</taxon>
    </lineage>
</organism>
<evidence type="ECO:0000313" key="1">
    <source>
        <dbReference type="EMBL" id="CAI8008178.1"/>
    </source>
</evidence>
<keyword evidence="2" id="KW-1185">Reference proteome</keyword>
<name>A0AA35RCG7_GEOBA</name>
<evidence type="ECO:0000313" key="2">
    <source>
        <dbReference type="Proteomes" id="UP001174909"/>
    </source>
</evidence>
<accession>A0AA35RCG7</accession>
<dbReference type="EMBL" id="CASHTH010000822">
    <property type="protein sequence ID" value="CAI8008178.1"/>
    <property type="molecule type" value="Genomic_DNA"/>
</dbReference>
<sequence>MEPGMVMGILHMWHGQTMKGCATCMERPSKHNCSMEVVFF</sequence>
<gene>
    <name evidence="1" type="ORF">GBAR_LOCUS5629</name>
</gene>
<dbReference type="Proteomes" id="UP001174909">
    <property type="component" value="Unassembled WGS sequence"/>
</dbReference>
<proteinExistence type="predicted"/>